<dbReference type="Pfam" id="PF26215">
    <property type="entry name" value="HTH_animal"/>
    <property type="match status" value="1"/>
</dbReference>
<evidence type="ECO:0008006" key="4">
    <source>
        <dbReference type="Google" id="ProtNLM"/>
    </source>
</evidence>
<sequence length="685" mass="79882">MLQIRHDLQKYHRRIKLAVHFKEDGKTKTGKPKPFMPESEWAPPAGTLPPEVNSLIEEDLGYFNKTFYMNKSKPNLSINETKALKELTGNKNIIIKPADKGSSIVIMDRAQYLWEGKRQLLDTTYYNKLDKPIYPETIPMVTKIIDSLYEKRFINAKQRRYLKGSSEPRARRFYLLPKIHKEPAKWSKPHEIPPGRPIVSDCNSETYQTAEFIDHYLNPLSISHDSYIKDTYDFINKIKQIILPDNSILFTMDIDSLYTNIDITEGINAVKQVLLKHPNSRRPDKELLQLLQINLRRNDFEFDGQFYLQIKGTAMGKKFAPAYANIFMAQWETEALNKCVKKPLYYYRYLDDIWGVWTHSEEDFQLFLNTLNTHNPSIKLKSATNAKSVDFLDTTTFKGPNFSSTHKLDIKVYFKPTDTHALLFKTSYHPKHTYAGLIKSQLLRFHRICTQESDFKEATRILFSALSLRGYSRSFLKTCKASFLESRPKDTSPLLPLVTTYSPSAGKLIHKIKQNFSKFQAETNLLQNHRVIAAYRRNQNLKDFLVQAKLRPLQQPKVKGQSDFFNQLRWIQNRFNKTVYPITQAGNPKTKNCVYLIQCNICKMRYVGETGNTILTRFTQHRHNITKSHNTQRPVVKHFIEHGWQALTATILQSDPNWSTKQRKRAERLWIYRLDTLVPTGLNEG</sequence>
<proteinExistence type="predicted"/>
<dbReference type="InterPro" id="IPR000477">
    <property type="entry name" value="RT_dom"/>
</dbReference>
<organism evidence="3">
    <name type="scientific">Nothobranchius pienaari</name>
    <dbReference type="NCBI Taxonomy" id="704102"/>
    <lineage>
        <taxon>Eukaryota</taxon>
        <taxon>Metazoa</taxon>
        <taxon>Chordata</taxon>
        <taxon>Craniata</taxon>
        <taxon>Vertebrata</taxon>
        <taxon>Euteleostomi</taxon>
        <taxon>Actinopterygii</taxon>
        <taxon>Neopterygii</taxon>
        <taxon>Teleostei</taxon>
        <taxon>Neoteleostei</taxon>
        <taxon>Acanthomorphata</taxon>
        <taxon>Ovalentaria</taxon>
        <taxon>Atherinomorphae</taxon>
        <taxon>Cyprinodontiformes</taxon>
        <taxon>Nothobranchiidae</taxon>
        <taxon>Nothobranchius</taxon>
    </lineage>
</organism>
<dbReference type="PANTHER" id="PTHR21301">
    <property type="entry name" value="REVERSE TRANSCRIPTASE"/>
    <property type="match status" value="1"/>
</dbReference>
<gene>
    <name evidence="3" type="primary">Nfu_g_1_024098</name>
</gene>
<name>A0A1A8KZK8_9TELE</name>
<dbReference type="Pfam" id="PF00078">
    <property type="entry name" value="RVT_1"/>
    <property type="match status" value="1"/>
</dbReference>
<dbReference type="SUPFAM" id="SSF82771">
    <property type="entry name" value="GIY-YIG endonuclease"/>
    <property type="match status" value="1"/>
</dbReference>
<reference evidence="3" key="1">
    <citation type="submission" date="2016-05" db="EMBL/GenBank/DDBJ databases">
        <authorList>
            <person name="Lavstsen T."/>
            <person name="Jespersen J.S."/>
        </authorList>
    </citation>
    <scope>NUCLEOTIDE SEQUENCE</scope>
    <source>
        <tissue evidence="3">Brain</tissue>
    </source>
</reference>
<feature type="domain" description="GIY-YIG" evidence="1">
    <location>
        <begin position="590"/>
        <end position="684"/>
    </location>
</feature>
<accession>A0A1A8KZK8</accession>
<feature type="domain" description="Reverse transcriptase" evidence="2">
    <location>
        <begin position="157"/>
        <end position="402"/>
    </location>
</feature>
<dbReference type="InterPro" id="IPR035901">
    <property type="entry name" value="GIY-YIG_endonuc_sf"/>
</dbReference>
<dbReference type="PROSITE" id="PS50164">
    <property type="entry name" value="GIY_YIG"/>
    <property type="match status" value="1"/>
</dbReference>
<dbReference type="Gene3D" id="3.40.1440.10">
    <property type="entry name" value="GIY-YIG endonuclease"/>
    <property type="match status" value="1"/>
</dbReference>
<evidence type="ECO:0000313" key="3">
    <source>
        <dbReference type="EMBL" id="SBR37827.1"/>
    </source>
</evidence>
<dbReference type="AlphaFoldDB" id="A0A1A8KZK8"/>
<evidence type="ECO:0000259" key="1">
    <source>
        <dbReference type="PROSITE" id="PS50164"/>
    </source>
</evidence>
<evidence type="ECO:0000259" key="2">
    <source>
        <dbReference type="PROSITE" id="PS50878"/>
    </source>
</evidence>
<dbReference type="CDD" id="cd10442">
    <property type="entry name" value="GIY-YIG_PLEs"/>
    <property type="match status" value="1"/>
</dbReference>
<dbReference type="EMBL" id="HAEF01000445">
    <property type="protein sequence ID" value="SBR37827.1"/>
    <property type="molecule type" value="Transcribed_RNA"/>
</dbReference>
<dbReference type="InterPro" id="IPR058912">
    <property type="entry name" value="HTH_animal"/>
</dbReference>
<dbReference type="PROSITE" id="PS50878">
    <property type="entry name" value="RT_POL"/>
    <property type="match status" value="1"/>
</dbReference>
<dbReference type="Pfam" id="PF01541">
    <property type="entry name" value="GIY-YIG"/>
    <property type="match status" value="1"/>
</dbReference>
<dbReference type="PANTHER" id="PTHR21301:SF10">
    <property type="entry name" value="REVERSE TRANSCRIPTASE DOMAIN-CONTAINING PROTEIN"/>
    <property type="match status" value="1"/>
</dbReference>
<dbReference type="InterPro" id="IPR000305">
    <property type="entry name" value="GIY-YIG_endonuc"/>
</dbReference>
<reference evidence="3" key="2">
    <citation type="submission" date="2016-06" db="EMBL/GenBank/DDBJ databases">
        <title>The genome of a short-lived fish provides insights into sex chromosome evolution and the genetic control of aging.</title>
        <authorList>
            <person name="Reichwald K."/>
            <person name="Felder M."/>
            <person name="Petzold A."/>
            <person name="Koch P."/>
            <person name="Groth M."/>
            <person name="Platzer M."/>
        </authorList>
    </citation>
    <scope>NUCLEOTIDE SEQUENCE</scope>
    <source>
        <tissue evidence="3">Brain</tissue>
    </source>
</reference>
<protein>
    <recommendedName>
        <fullName evidence="4">Reverse transcriptase domain-containing protein</fullName>
    </recommendedName>
</protein>